<gene>
    <name evidence="1" type="ORF">HPB50_020441</name>
</gene>
<organism evidence="1 2">
    <name type="scientific">Hyalomma asiaticum</name>
    <name type="common">Tick</name>
    <dbReference type="NCBI Taxonomy" id="266040"/>
    <lineage>
        <taxon>Eukaryota</taxon>
        <taxon>Metazoa</taxon>
        <taxon>Ecdysozoa</taxon>
        <taxon>Arthropoda</taxon>
        <taxon>Chelicerata</taxon>
        <taxon>Arachnida</taxon>
        <taxon>Acari</taxon>
        <taxon>Parasitiformes</taxon>
        <taxon>Ixodida</taxon>
        <taxon>Ixodoidea</taxon>
        <taxon>Ixodidae</taxon>
        <taxon>Hyalomminae</taxon>
        <taxon>Hyalomma</taxon>
    </lineage>
</organism>
<keyword evidence="2" id="KW-1185">Reference proteome</keyword>
<protein>
    <submittedName>
        <fullName evidence="1">Uncharacterized protein</fullName>
    </submittedName>
</protein>
<comment type="caution">
    <text evidence="1">The sequence shown here is derived from an EMBL/GenBank/DDBJ whole genome shotgun (WGS) entry which is preliminary data.</text>
</comment>
<sequence>MPDTTEKKTYRLRTTVAGRKSRTSPTPRETLNGPSTTRPCSVLCYSVSKKDVDRPVNWRPAERCAGVDRLRRSFLRRASKGPGRRAKKEGGEIEGSGGMKNEERIDKILLFRDKADKRGGSDGAERKAAPPSPRPRRLYAAATDDASDDAAVRPSVKRTAPPPEARNDEQAKASFGTTWHTSKQLALRPATSALSADRKRRRRGSFTGRSSSPAATLS</sequence>
<dbReference type="EMBL" id="CM023486">
    <property type="protein sequence ID" value="KAH6928852.1"/>
    <property type="molecule type" value="Genomic_DNA"/>
</dbReference>
<proteinExistence type="predicted"/>
<evidence type="ECO:0000313" key="2">
    <source>
        <dbReference type="Proteomes" id="UP000821845"/>
    </source>
</evidence>
<dbReference type="Proteomes" id="UP000821845">
    <property type="component" value="Chromosome 6"/>
</dbReference>
<name>A0ACB7S6P0_HYAAI</name>
<evidence type="ECO:0000313" key="1">
    <source>
        <dbReference type="EMBL" id="KAH6928852.1"/>
    </source>
</evidence>
<reference evidence="1" key="1">
    <citation type="submission" date="2020-05" db="EMBL/GenBank/DDBJ databases">
        <title>Large-scale comparative analyses of tick genomes elucidate their genetic diversity and vector capacities.</title>
        <authorList>
            <person name="Jia N."/>
            <person name="Wang J."/>
            <person name="Shi W."/>
            <person name="Du L."/>
            <person name="Sun Y."/>
            <person name="Zhan W."/>
            <person name="Jiang J."/>
            <person name="Wang Q."/>
            <person name="Zhang B."/>
            <person name="Ji P."/>
            <person name="Sakyi L.B."/>
            <person name="Cui X."/>
            <person name="Yuan T."/>
            <person name="Jiang B."/>
            <person name="Yang W."/>
            <person name="Lam T.T.-Y."/>
            <person name="Chang Q."/>
            <person name="Ding S."/>
            <person name="Wang X."/>
            <person name="Zhu J."/>
            <person name="Ruan X."/>
            <person name="Zhao L."/>
            <person name="Wei J."/>
            <person name="Que T."/>
            <person name="Du C."/>
            <person name="Cheng J."/>
            <person name="Dai P."/>
            <person name="Han X."/>
            <person name="Huang E."/>
            <person name="Gao Y."/>
            <person name="Liu J."/>
            <person name="Shao H."/>
            <person name="Ye R."/>
            <person name="Li L."/>
            <person name="Wei W."/>
            <person name="Wang X."/>
            <person name="Wang C."/>
            <person name="Yang T."/>
            <person name="Huo Q."/>
            <person name="Li W."/>
            <person name="Guo W."/>
            <person name="Chen H."/>
            <person name="Zhou L."/>
            <person name="Ni X."/>
            <person name="Tian J."/>
            <person name="Zhou Y."/>
            <person name="Sheng Y."/>
            <person name="Liu T."/>
            <person name="Pan Y."/>
            <person name="Xia L."/>
            <person name="Li J."/>
            <person name="Zhao F."/>
            <person name="Cao W."/>
        </authorList>
    </citation>
    <scope>NUCLEOTIDE SEQUENCE</scope>
    <source>
        <strain evidence="1">Hyas-2018</strain>
    </source>
</reference>
<accession>A0ACB7S6P0</accession>